<name>A0A9X3MQP2_9ACTN</name>
<evidence type="ECO:0000313" key="1">
    <source>
        <dbReference type="EMBL" id="MDA0160012.1"/>
    </source>
</evidence>
<organism evidence="1 2">
    <name type="scientific">Solirubrobacter ginsenosidimutans</name>
    <dbReference type="NCBI Taxonomy" id="490573"/>
    <lineage>
        <taxon>Bacteria</taxon>
        <taxon>Bacillati</taxon>
        <taxon>Actinomycetota</taxon>
        <taxon>Thermoleophilia</taxon>
        <taxon>Solirubrobacterales</taxon>
        <taxon>Solirubrobacteraceae</taxon>
        <taxon>Solirubrobacter</taxon>
    </lineage>
</organism>
<dbReference type="SUPFAM" id="SSF53756">
    <property type="entry name" value="UDP-Glycosyltransferase/glycogen phosphorylase"/>
    <property type="match status" value="1"/>
</dbReference>
<dbReference type="EMBL" id="JAPDOD010000004">
    <property type="protein sequence ID" value="MDA0160012.1"/>
    <property type="molecule type" value="Genomic_DNA"/>
</dbReference>
<keyword evidence="2" id="KW-1185">Reference proteome</keyword>
<dbReference type="AlphaFoldDB" id="A0A9X3MQP2"/>
<accession>A0A9X3MQP2</accession>
<dbReference type="RefSeq" id="WP_270038781.1">
    <property type="nucleotide sequence ID" value="NZ_JAPDOD010000004.1"/>
</dbReference>
<reference evidence="1" key="1">
    <citation type="submission" date="2022-10" db="EMBL/GenBank/DDBJ databases">
        <title>The WGS of Solirubrobacter ginsenosidimutans DSM 21036.</title>
        <authorList>
            <person name="Jiang Z."/>
        </authorList>
    </citation>
    <scope>NUCLEOTIDE SEQUENCE</scope>
    <source>
        <strain evidence="1">DSM 21036</strain>
    </source>
</reference>
<dbReference type="Proteomes" id="UP001149140">
    <property type="component" value="Unassembled WGS sequence"/>
</dbReference>
<protein>
    <submittedName>
        <fullName evidence="1">Uncharacterized protein</fullName>
    </submittedName>
</protein>
<gene>
    <name evidence="1" type="ORF">OM076_07050</name>
</gene>
<sequence length="259" mass="28126">MKVAWLADTVEFAGGAELTQAEFRAAAPSGIEVVECPPGALDALAACDVACVHNTVSYPAETVDALAGKPVLRYWHDLAWPDSAAHTTLLRWALSHATNVFTSPLHRARFPHTVPEGSRLIPPAIGLGRYGASAGRKRVRGACWLGSGQHAGKGLLQACEWAEANEPVDFWGHVAVPETARVRVKGPVPHDHVGTILRLYRRFVFLPTHPEPFGRAVVEAWAAGCELIVNRNVGALAWLEKPEAIESASRDFWRLVEDL</sequence>
<proteinExistence type="predicted"/>
<comment type="caution">
    <text evidence="1">The sequence shown here is derived from an EMBL/GenBank/DDBJ whole genome shotgun (WGS) entry which is preliminary data.</text>
</comment>
<evidence type="ECO:0000313" key="2">
    <source>
        <dbReference type="Proteomes" id="UP001149140"/>
    </source>
</evidence>
<dbReference type="Gene3D" id="3.40.50.2000">
    <property type="entry name" value="Glycogen Phosphorylase B"/>
    <property type="match status" value="1"/>
</dbReference>